<accession>A0A4Z0MDR9</accession>
<feature type="transmembrane region" description="Helical" evidence="8">
    <location>
        <begin position="88"/>
        <end position="109"/>
    </location>
</feature>
<evidence type="ECO:0000256" key="8">
    <source>
        <dbReference type="SAM" id="Phobius"/>
    </source>
</evidence>
<reference evidence="10 11" key="1">
    <citation type="submission" date="2019-04" db="EMBL/GenBank/DDBJ databases">
        <authorList>
            <person name="Feng G."/>
            <person name="Zhang J."/>
            <person name="Zhu H."/>
        </authorList>
    </citation>
    <scope>NUCLEOTIDE SEQUENCE [LARGE SCALE GENOMIC DNA]</scope>
    <source>
        <strain evidence="10 11">JCM 19491</strain>
    </source>
</reference>
<dbReference type="OrthoDB" id="2084475at2"/>
<sequence length="174" mass="19346">MDENLKFLLTTVNEWLRFLEAKHTALIALNGAAIIGLVQSLSSIGNPSLLLLIPYWLIPGLVLAVLTSLFAMTKWASLVTPWHRGQRLLVPNALYFGYISALSVTSLQAELARVTGLSLPMTESQALLTQQIHTNACIAYAKQRLFHWAITCTFSILLGCFTAFWLIRWAKAIC</sequence>
<evidence type="ECO:0000256" key="6">
    <source>
        <dbReference type="ARBA" id="ARBA00023118"/>
    </source>
</evidence>
<organism evidence="10 11">
    <name type="scientific">Hymenobacter wooponensis</name>
    <dbReference type="NCBI Taxonomy" id="1525360"/>
    <lineage>
        <taxon>Bacteria</taxon>
        <taxon>Pseudomonadati</taxon>
        <taxon>Bacteroidota</taxon>
        <taxon>Cytophagia</taxon>
        <taxon>Cytophagales</taxon>
        <taxon>Hymenobacteraceae</taxon>
        <taxon>Hymenobacter</taxon>
    </lineage>
</organism>
<name>A0A4Z0MDR9_9BACT</name>
<evidence type="ECO:0000313" key="11">
    <source>
        <dbReference type="Proteomes" id="UP000298284"/>
    </source>
</evidence>
<feature type="transmembrane region" description="Helical" evidence="8">
    <location>
        <begin position="56"/>
        <end position="76"/>
    </location>
</feature>
<evidence type="ECO:0000256" key="4">
    <source>
        <dbReference type="ARBA" id="ARBA00022741"/>
    </source>
</evidence>
<dbReference type="EMBL" id="SRKZ01000009">
    <property type="protein sequence ID" value="TGD77375.1"/>
    <property type="molecule type" value="Genomic_DNA"/>
</dbReference>
<feature type="transmembrane region" description="Helical" evidence="8">
    <location>
        <begin position="25"/>
        <end position="44"/>
    </location>
</feature>
<feature type="domain" description="Pycsar effector protein" evidence="9">
    <location>
        <begin position="5"/>
        <end position="166"/>
    </location>
</feature>
<dbReference type="RefSeq" id="WP_135436994.1">
    <property type="nucleotide sequence ID" value="NZ_SRKZ01000009.1"/>
</dbReference>
<keyword evidence="7 8" id="KW-0472">Membrane</keyword>
<evidence type="ECO:0000256" key="3">
    <source>
        <dbReference type="ARBA" id="ARBA00022692"/>
    </source>
</evidence>
<dbReference type="Pfam" id="PF18967">
    <property type="entry name" value="PycTM"/>
    <property type="match status" value="1"/>
</dbReference>
<evidence type="ECO:0000313" key="10">
    <source>
        <dbReference type="EMBL" id="TGD77375.1"/>
    </source>
</evidence>
<keyword evidence="3 8" id="KW-0812">Transmembrane</keyword>
<proteinExistence type="predicted"/>
<dbReference type="Proteomes" id="UP000298284">
    <property type="component" value="Unassembled WGS sequence"/>
</dbReference>
<feature type="transmembrane region" description="Helical" evidence="8">
    <location>
        <begin position="145"/>
        <end position="167"/>
    </location>
</feature>
<dbReference type="InterPro" id="IPR043760">
    <property type="entry name" value="PycTM_dom"/>
</dbReference>
<protein>
    <recommendedName>
        <fullName evidence="9">Pycsar effector protein domain-containing protein</fullName>
    </recommendedName>
</protein>
<keyword evidence="5 8" id="KW-1133">Transmembrane helix</keyword>
<keyword evidence="11" id="KW-1185">Reference proteome</keyword>
<evidence type="ECO:0000256" key="5">
    <source>
        <dbReference type="ARBA" id="ARBA00022989"/>
    </source>
</evidence>
<comment type="caution">
    <text evidence="10">The sequence shown here is derived from an EMBL/GenBank/DDBJ whole genome shotgun (WGS) entry which is preliminary data.</text>
</comment>
<evidence type="ECO:0000259" key="9">
    <source>
        <dbReference type="Pfam" id="PF18967"/>
    </source>
</evidence>
<evidence type="ECO:0000256" key="1">
    <source>
        <dbReference type="ARBA" id="ARBA00004236"/>
    </source>
</evidence>
<evidence type="ECO:0000256" key="2">
    <source>
        <dbReference type="ARBA" id="ARBA00022475"/>
    </source>
</evidence>
<evidence type="ECO:0000256" key="7">
    <source>
        <dbReference type="ARBA" id="ARBA00023136"/>
    </source>
</evidence>
<comment type="subcellular location">
    <subcellularLocation>
        <location evidence="1">Cell membrane</location>
    </subcellularLocation>
</comment>
<dbReference type="AlphaFoldDB" id="A0A4Z0MDR9"/>
<keyword evidence="2" id="KW-1003">Cell membrane</keyword>
<gene>
    <name evidence="10" type="ORF">EU557_23730</name>
</gene>
<keyword evidence="6" id="KW-0051">Antiviral defense</keyword>
<keyword evidence="4" id="KW-0547">Nucleotide-binding</keyword>